<keyword evidence="5" id="KW-0346">Stress response</keyword>
<dbReference type="InterPro" id="IPR013126">
    <property type="entry name" value="Hsp_70_fam"/>
</dbReference>
<evidence type="ECO:0000256" key="1">
    <source>
        <dbReference type="ARBA" id="ARBA00007381"/>
    </source>
</evidence>
<feature type="region of interest" description="Disordered" evidence="4">
    <location>
        <begin position="174"/>
        <end position="253"/>
    </location>
</feature>
<keyword evidence="2" id="KW-0547">Nucleotide-binding</keyword>
<evidence type="ECO:0000256" key="4">
    <source>
        <dbReference type="SAM" id="MobiDB-lite"/>
    </source>
</evidence>
<proteinExistence type="inferred from homology"/>
<dbReference type="GO" id="GO:0005829">
    <property type="term" value="C:cytosol"/>
    <property type="evidence" value="ECO:0007669"/>
    <property type="project" value="TreeGrafter"/>
</dbReference>
<evidence type="ECO:0000256" key="3">
    <source>
        <dbReference type="ARBA" id="ARBA00022840"/>
    </source>
</evidence>
<dbReference type="InterPro" id="IPR029048">
    <property type="entry name" value="HSP70_C_sf"/>
</dbReference>
<feature type="compositionally biased region" description="Polar residues" evidence="4">
    <location>
        <begin position="234"/>
        <end position="246"/>
    </location>
</feature>
<evidence type="ECO:0000256" key="2">
    <source>
        <dbReference type="ARBA" id="ARBA00022741"/>
    </source>
</evidence>
<protein>
    <submittedName>
        <fullName evidence="5">Heat shock protein 88</fullName>
    </submittedName>
</protein>
<name>A0A146KXT4_LYGHE</name>
<dbReference type="PANTHER" id="PTHR45639">
    <property type="entry name" value="HSC70CB, ISOFORM G-RELATED"/>
    <property type="match status" value="1"/>
</dbReference>
<evidence type="ECO:0000313" key="5">
    <source>
        <dbReference type="EMBL" id="JAQ00639.1"/>
    </source>
</evidence>
<dbReference type="AlphaFoldDB" id="A0A146KXT4"/>
<sequence>MHARDVQITRTREKKNELESYILNFRPRLAEDGELFEYVTPEQQTSFITQCNADEQWLYEDGEHASYDAYEERVKALRAIGDAAQNRHKVRDNVSFALGGFLSKMETLKQSALSTIGKHAHISEDDLREAAKSVDDAMSWAQNEVDTLMGLPKHTNGNFTTRQLDDKLKTITQSVNKVVNRPAPPPPKPKKETKPSSPPANAHSTEACTNPAAAGEEKNANEETNDNEEEERNSPQQEHTGTSVNTQQQQQQQ</sequence>
<dbReference type="GO" id="GO:0140662">
    <property type="term" value="F:ATP-dependent protein folding chaperone"/>
    <property type="evidence" value="ECO:0007669"/>
    <property type="project" value="InterPro"/>
</dbReference>
<dbReference type="PANTHER" id="PTHR45639:SF4">
    <property type="entry name" value="HSC70CB, ISOFORM G"/>
    <property type="match status" value="1"/>
</dbReference>
<dbReference type="GO" id="GO:0005524">
    <property type="term" value="F:ATP binding"/>
    <property type="evidence" value="ECO:0007669"/>
    <property type="project" value="UniProtKB-KW"/>
</dbReference>
<dbReference type="SUPFAM" id="SSF100934">
    <property type="entry name" value="Heat shock protein 70kD (HSP70), C-terminal subdomain"/>
    <property type="match status" value="1"/>
</dbReference>
<reference evidence="5" key="1">
    <citation type="journal article" date="2016" name="Gigascience">
        <title>De novo construction of an expanded transcriptome assembly for the western tarnished plant bug, Lygus hesperus.</title>
        <authorList>
            <person name="Tassone E.E."/>
            <person name="Geib S.M."/>
            <person name="Hall B."/>
            <person name="Fabrick J.A."/>
            <person name="Brent C.S."/>
            <person name="Hull J.J."/>
        </authorList>
    </citation>
    <scope>NUCLEOTIDE SEQUENCE</scope>
</reference>
<dbReference type="EMBL" id="GDHC01017990">
    <property type="protein sequence ID" value="JAQ00639.1"/>
    <property type="molecule type" value="Transcribed_RNA"/>
</dbReference>
<dbReference type="GO" id="GO:0005634">
    <property type="term" value="C:nucleus"/>
    <property type="evidence" value="ECO:0007669"/>
    <property type="project" value="TreeGrafter"/>
</dbReference>
<comment type="similarity">
    <text evidence="1">Belongs to the heat shock protein 70 family.</text>
</comment>
<feature type="non-terminal residue" evidence="5">
    <location>
        <position position="253"/>
    </location>
</feature>
<dbReference type="Gene3D" id="1.20.1270.10">
    <property type="match status" value="1"/>
</dbReference>
<keyword evidence="3" id="KW-0067">ATP-binding</keyword>
<accession>A0A146KXT4</accession>
<organism evidence="5">
    <name type="scientific">Lygus hesperus</name>
    <name type="common">Western plant bug</name>
    <dbReference type="NCBI Taxonomy" id="30085"/>
    <lineage>
        <taxon>Eukaryota</taxon>
        <taxon>Metazoa</taxon>
        <taxon>Ecdysozoa</taxon>
        <taxon>Arthropoda</taxon>
        <taxon>Hexapoda</taxon>
        <taxon>Insecta</taxon>
        <taxon>Pterygota</taxon>
        <taxon>Neoptera</taxon>
        <taxon>Paraneoptera</taxon>
        <taxon>Hemiptera</taxon>
        <taxon>Heteroptera</taxon>
        <taxon>Panheteroptera</taxon>
        <taxon>Cimicomorpha</taxon>
        <taxon>Miridae</taxon>
        <taxon>Mirini</taxon>
        <taxon>Lygus</taxon>
    </lineage>
</organism>
<gene>
    <name evidence="5" type="primary">hspH</name>
    <name evidence="5" type="ORF">g.96401</name>
</gene>